<gene>
    <name evidence="1" type="ORF">NCTC11370_00199</name>
</gene>
<dbReference type="RefSeq" id="WP_010652365.1">
    <property type="nucleotide sequence ID" value="NZ_JAPHOO010000002.1"/>
</dbReference>
<accession>A0A377G5U6</accession>
<dbReference type="Proteomes" id="UP000254554">
    <property type="component" value="Unassembled WGS sequence"/>
</dbReference>
<name>A0A377G5U6_9GAMM</name>
<evidence type="ECO:0000313" key="1">
    <source>
        <dbReference type="EMBL" id="STO20154.1"/>
    </source>
</evidence>
<proteinExistence type="predicted"/>
<dbReference type="GeneID" id="93291250"/>
<dbReference type="EMBL" id="UGGT01000001">
    <property type="protein sequence ID" value="STO20154.1"/>
    <property type="molecule type" value="Genomic_DNA"/>
</dbReference>
<protein>
    <submittedName>
        <fullName evidence="1">Uncharacterized protein</fullName>
    </submittedName>
</protein>
<keyword evidence="2" id="KW-1185">Reference proteome</keyword>
<organism evidence="1 2">
    <name type="scientific">Fluoribacter dumoffii</name>
    <dbReference type="NCBI Taxonomy" id="463"/>
    <lineage>
        <taxon>Bacteria</taxon>
        <taxon>Pseudomonadati</taxon>
        <taxon>Pseudomonadota</taxon>
        <taxon>Gammaproteobacteria</taxon>
        <taxon>Legionellales</taxon>
        <taxon>Legionellaceae</taxon>
        <taxon>Fluoribacter</taxon>
    </lineage>
</organism>
<dbReference type="AlphaFoldDB" id="A0A377G5U6"/>
<reference evidence="1 2" key="1">
    <citation type="submission" date="2018-06" db="EMBL/GenBank/DDBJ databases">
        <authorList>
            <consortium name="Pathogen Informatics"/>
            <person name="Doyle S."/>
        </authorList>
    </citation>
    <scope>NUCLEOTIDE SEQUENCE [LARGE SCALE GENOMIC DNA]</scope>
    <source>
        <strain evidence="1 2">NCTC11370</strain>
    </source>
</reference>
<dbReference type="OrthoDB" id="5636563at2"/>
<evidence type="ECO:0000313" key="2">
    <source>
        <dbReference type="Proteomes" id="UP000254554"/>
    </source>
</evidence>
<sequence>MITWAVKNKLGLFLGIFFASISFIASAAKLLPPWYLLNQQLFATLNADPCVQVGNLTGEGLAMNIKITVCNEEKGRALASFINRVHEYGDQMAVTVQVYASDLIPVEANPPSTANEAVELLNKALKGNKYFVKAGLGKRHQIDAAYALFKPMVVQFYSDDIGDWYLNTNEVAAKIFAEVFNLNPFADDAINVYASTSIQKNKSEN</sequence>